<dbReference type="SMART" id="SM01343">
    <property type="entry name" value="FATC"/>
    <property type="match status" value="1"/>
</dbReference>
<evidence type="ECO:0000313" key="17">
    <source>
        <dbReference type="Proteomes" id="UP000085678"/>
    </source>
</evidence>
<dbReference type="PANTHER" id="PTHR37079:SF4">
    <property type="entry name" value="SERINE_THREONINE-PROTEIN KINASE ATM"/>
    <property type="match status" value="1"/>
</dbReference>
<dbReference type="Pfam" id="PF02259">
    <property type="entry name" value="FAT"/>
    <property type="match status" value="1"/>
</dbReference>
<dbReference type="InParanoid" id="A0A2R2MTA5"/>
<feature type="domain" description="PI3K/PI4K catalytic" evidence="14">
    <location>
        <begin position="3130"/>
        <end position="3443"/>
    </location>
</feature>
<dbReference type="GO" id="GO:0005524">
    <property type="term" value="F:ATP binding"/>
    <property type="evidence" value="ECO:0007669"/>
    <property type="project" value="UniProtKB-KW"/>
</dbReference>
<sequence length="3499" mass="396291">MYNMEDHEMMSTCIGLESDKVTERKKCADKLLKLIGKTYVTHSLDKATDKKRKERCKGFGWDNVFKAVKGFVRKELEALQKGQSRTAATTNKKKLEICFIFKTVIRTINKNGPRLKVTDVIEHIQTTLQDEFACSVVGADYSNILMKEILPEQRYWRDIPPKSWQGLLQIYCQLFYQSPVGFNRFLSAQIIQLMMRGATRQADLRPKCFLEFYTKVLALDFLRSEVSITSNILERLISSLNELTKTVAARCRTQFSRLGEDIFPGLLYCWSYRPTDRLKSAIIECWQHQVSIHHPKGAKTEEEGAFAVDSRSWKYNLTKLYSVLLEEIGTQETRTRYTTGSREVAVKPALIALAADVCHQVLHIDQLILKKKQTLLILEKQVITRCHSAEIYDVDFCTDHSHRSICMYNMEDHEMMSTCIGLESDKVTERKKCADKLLKLIGKTYVTHSLDKATDKKRKERCKGFGWDNVFKAVKGFVRKELEALQKGQSRTAATTNKKKLEICFIFKTVIRTINKNGPRLKVTDVIEHIQTTLQDEFACSVVGADYSNILMKEILPEQRYWRDIPPKSWQGLLQIYCQLFYQSPVGFNRFLSAQIIQLMMRGATRQADLRPKCFLEFYTKVLALDFLRSEVSITSNILERLISSLNELTKTVAARCRTQFSRLGEDIFPGLLYCWSYRPTDRLKSAIIECWQHQVSIHHPKGAKTEEEGAFAVDSRSWKYNLTKLYSVLLEEIGTQETRTRYTTGSREVAVKPALIALAADVCHQLFSEETAVLEVTQISTTQSGGAKRRGIEVGWQTITDKLHTQNKSHTLPWLGLLTQLVSRYPGGMDEDRRHELLIILEQSFGEDNKPEVTAGLARCLAAVADVSGTQDSREGHCRDSLLWGRVWIAGVRNISLQNAVAENFSLLTSLVISGYGRADKTIWTLFGNTGTAPIETAVRFLQLYIQKFPLPESFSPLPLAIAADAYTLRRVLFDWLLPNMRNPLKVQTEVPEVDVAILASVLASLTSHDAAPVHFDKEETDEWSESTADFEKLYLKTAFKWKEKRQELISPVPKQMVQHSRIPELSRDLLKRCAECLKELDSEGHSVDSLGYWCAVVGTVVWTLTLTGSALEELRQIWKLVIRTLTYKVSEEFNKKNASVCMRLLEYLHHLYTLMQYESASSREMAASMAGAEAEGVMDALLQVVHIKGSVGSANVHRPLSVMEDEEDGMDVEDMDDGFGGMEFGESEAHGATVTEGFSSLLSSSVLTESQALSLKAASVLCCLCRSLGEQPLTESMRTKLIEIFTAESWDPGAPFDLQLFLLVLDGLSHKGCGVFTESDLEDVMTALGFLLKVHKLDHEISATGLQLMGKMIPHLSEGGATCSETMQKCQKMALQLLRFFWIQYTEQKIPMPVNMRLSMVYCFQAFIQCDPAGKWAFWQEKSGLQDTLLLTDTFCTLLKDASRLVQQCCAERINILFVHPDTEGRLCWKSKKEQKNIFQVVYSVLQDVLVIQGRLSPDEQQDESVNNISTMLQTLASIAKCTPVCEKQAVCAVCIQIREHNLDLELAQKVIWLNILASSLFVHPDKEGRLCWKSKKEQKNIFQVVYSVLQDVLVIQGRLSPDEQQDESVNNISTMLQTLASIAKCTPVCEKQAVCAVCIQIREHNLDLELAQKVLLDVSSSLGYGSVADYMATHVPYILQQWTEMKYPLGEFPYQLMGCTNLAEFLRTFLHVIIPYQVMLQDFEGTKFVAETVQQNWQKMLTEVLPSIMVHILPVFAAGKDSQLCTTEPIRSKVKIANQCYEALERILSQQTVSMSIPHHLDCIVLDVLRTLYNPGDDQTGGYLPEPNPPYFSQEIISSTLAYLTKCHGTKAKSLVSLLAKTQDGIQKVLLLLSVDIQKCHCAHEKLRKLQMYELFTGLLMQEFHEQLGGSWAYVLRHTIHSLLHILKVFPTKASTRSRSREEETFSQAVFTKGCDMLRLVCDTGMTSCPQEMDKYLAAIVTSIVPYAELEGEVGEKSLSLLNFLVLDNVYVYRDTVALLEVFPDKPVFSALIHKQQEVKYGAKSFTIQEELSSFLSALKCLGERNCREALVHLNLQLKNRKLELIELLEKSDGAIPTFCEVISELVHLCSSGDHSIALEAAACLGEIGPTQLSVTTLPRRGYQENWTPLLERYQGDEVLRRYFLIFHKLSEYTIAEDVSTQLAANKVLKSILSTRSGQAFCTDHRNRLQEVDPLFHYLHPFKAAKKKSTQDDQSQHVQPRTSHHVLTDQSLWLPDHQQTYTEWLTKLTSSLADSKYVQDEILQRLGPICNTMVKFCELVLPYLIHNILLCGDEDQRQAVSQQIGRVFALHCSAVQEQKSRTTTPMMSAPESSPRCSNVDQKVVKVLLKVVQYLRQQQLPTQNRRSRSTLFYNNYWLNLNFLDAAKAALTCGAPFSTLLYTEIWWDMERNQDVDSPSSSSEDQQSLPSRPLPDGVQALLLEAYRSIGDPDAVYGCGAGQLPDVSTRIQTYEHEQNWDKALLAYDLEMENPIVATQAGLLNSLQRFGTDHVLDMYLRGLQQAGWEENEEIRELQYQAAWRAGKWSTELPARAESGCGFHQALFTCLKAVKDRDGASLDRAIEVTRLSALKNISSFNMESVRNIYPGLSRLLCVSLVEDLGRQSPRSVNTESLLHTWSSHIQSLGTDFEFLGLALDVQHTLLSILSDHMGGNRSAGQVVTDHLQLVARVAREAGVYQTGERCLHQIRKLIGVHSAISPVCQLEEARLFWARGEENIAKNIMQGLIQELSREWQDGRERQTLYPQVLGLFGSWLAQTKCESPRVVMEKYLEKAVDALEELGTDDKNTCCEAYLALAKFADGQYKHIVDYYKSSTYEAKQAHVRNARQELEQLKSLGTTSDSSRYCRTLDQQARIDEVEINEMKADRDRFLRQAIANYTKCLHLGDEHDNRIFRVIGLWFENIQDEAVNTLIEDTCRVLPPHKFLPLMYQLAARMSKENAGNFQTTLQKLILQVAAVHPHHTLPIILALANANRDVELAAQQRQTKKQQLSQASSLLEDRAVAAQSILDQCMTSESGQHRQLIKDLKTLADAYIQLANFSVEAHKKETRPIKIPAVLLITKLKNLECCVLTGDIQVDLTGEYGALAKVAGFEPTYKLAGGINLPKIIYCIGSDGKRMKQLTKGRDDLRQDAVMQQVFGLVNTLLKKDKNAGKHKLQVKTYKVVPLSRRSGLVEWCEGTQPLGEYLAGSDGAHQRYYPEDWTFIQCRKRLQAIKEPKERLPAYLEVCRHFQPVFRHFFLENFLDPAEWYDRRQAYIRSVATTSIVGYILGLGDRHIHNILIDCTTAQLVHIDLGVAFEQGKILPTPETVPFRLTRDIVDGMGITGVEGVFRKSCEKTMEAMHQSQEALLTILQVLLYDPLYMWTISPLKAMALQRTRQETEATELNTSTTAVAEAQIPGQVNPDNNVNQMAERVLLRLQQKLQGIEEGLQLSLKGQVNYLIQQAVDTHNLSRVFPGWMPFM</sequence>
<evidence type="ECO:0000259" key="16">
    <source>
        <dbReference type="PROSITE" id="PS51190"/>
    </source>
</evidence>
<dbReference type="InterPro" id="IPR036940">
    <property type="entry name" value="PI3/4_kinase_cat_sf"/>
</dbReference>
<gene>
    <name evidence="18" type="primary">LOC106167267</name>
</gene>
<dbReference type="Pfam" id="PF02260">
    <property type="entry name" value="FATC"/>
    <property type="match status" value="1"/>
</dbReference>
<proteinExistence type="inferred from homology"/>
<dbReference type="KEGG" id="lak:106167267"/>
<feature type="region of interest" description="Disordered" evidence="13">
    <location>
        <begin position="2434"/>
        <end position="2454"/>
    </location>
</feature>
<dbReference type="Gene3D" id="1.10.1070.11">
    <property type="entry name" value="Phosphatidylinositol 3-/4-kinase, catalytic domain"/>
    <property type="match status" value="1"/>
</dbReference>
<dbReference type="PROSITE" id="PS51189">
    <property type="entry name" value="FAT"/>
    <property type="match status" value="1"/>
</dbReference>
<evidence type="ECO:0000256" key="10">
    <source>
        <dbReference type="ARBA" id="ARBA00023242"/>
    </source>
</evidence>
<evidence type="ECO:0000256" key="7">
    <source>
        <dbReference type="ARBA" id="ARBA00022763"/>
    </source>
</evidence>
<keyword evidence="8 12" id="KW-0418">Kinase</keyword>
<dbReference type="InterPro" id="IPR021668">
    <property type="entry name" value="TAN"/>
</dbReference>
<dbReference type="InterPro" id="IPR000403">
    <property type="entry name" value="PI3/4_kinase_cat_dom"/>
</dbReference>
<dbReference type="CDD" id="cd05171">
    <property type="entry name" value="PIKKc_ATM"/>
    <property type="match status" value="1"/>
</dbReference>
<evidence type="ECO:0000256" key="8">
    <source>
        <dbReference type="ARBA" id="ARBA00022777"/>
    </source>
</evidence>
<dbReference type="InterPro" id="IPR003152">
    <property type="entry name" value="FATC_dom"/>
</dbReference>
<dbReference type="STRING" id="7574.A0A2R2MTA5"/>
<evidence type="ECO:0000256" key="12">
    <source>
        <dbReference type="RuleBase" id="RU365027"/>
    </source>
</evidence>
<keyword evidence="5 12" id="KW-0808">Transferase</keyword>
<dbReference type="SMART" id="SM01342">
    <property type="entry name" value="TAN"/>
    <property type="match status" value="2"/>
</dbReference>
<feature type="compositionally biased region" description="Low complexity" evidence="13">
    <location>
        <begin position="2436"/>
        <end position="2451"/>
    </location>
</feature>
<feature type="domain" description="FATC" evidence="16">
    <location>
        <begin position="3467"/>
        <end position="3499"/>
    </location>
</feature>
<keyword evidence="10 12" id="KW-0539">Nucleus</keyword>
<dbReference type="SUPFAM" id="SSF48371">
    <property type="entry name" value="ARM repeat"/>
    <property type="match status" value="2"/>
</dbReference>
<feature type="domain" description="FAT" evidence="15">
    <location>
        <begin position="2406"/>
        <end position="3011"/>
    </location>
</feature>
<dbReference type="FunFam" id="1.10.1070.11:FF:000011">
    <property type="entry name" value="Serine-protein kinase ATM"/>
    <property type="match status" value="1"/>
</dbReference>
<dbReference type="PANTHER" id="PTHR37079">
    <property type="entry name" value="SERINE/THREONINE-PROTEIN KINASE ATM"/>
    <property type="match status" value="1"/>
</dbReference>
<evidence type="ECO:0000256" key="13">
    <source>
        <dbReference type="SAM" id="MobiDB-lite"/>
    </source>
</evidence>
<dbReference type="OrthoDB" id="381190at2759"/>
<dbReference type="GO" id="GO:0005634">
    <property type="term" value="C:nucleus"/>
    <property type="evidence" value="ECO:0007669"/>
    <property type="project" value="UniProtKB-SubCell"/>
</dbReference>
<dbReference type="RefSeq" id="XP_023933500.1">
    <property type="nucleotide sequence ID" value="XM_024077732.1"/>
</dbReference>
<dbReference type="PROSITE" id="PS50290">
    <property type="entry name" value="PI3_4_KINASE_3"/>
    <property type="match status" value="1"/>
</dbReference>
<evidence type="ECO:0000256" key="3">
    <source>
        <dbReference type="ARBA" id="ARBA00012513"/>
    </source>
</evidence>
<dbReference type="GO" id="GO:0004674">
    <property type="term" value="F:protein serine/threonine kinase activity"/>
    <property type="evidence" value="ECO:0007669"/>
    <property type="project" value="UniProtKB-KW"/>
</dbReference>
<dbReference type="Gene3D" id="3.30.1010.10">
    <property type="entry name" value="Phosphatidylinositol 3-kinase Catalytic Subunit, Chain A, domain 4"/>
    <property type="match status" value="1"/>
</dbReference>
<dbReference type="InterPro" id="IPR038980">
    <property type="entry name" value="ATM_plant"/>
</dbReference>
<keyword evidence="6 12" id="KW-0547">Nucleotide-binding</keyword>
<dbReference type="SUPFAM" id="SSF56112">
    <property type="entry name" value="Protein kinase-like (PK-like)"/>
    <property type="match status" value="1"/>
</dbReference>
<dbReference type="Pfam" id="PF11640">
    <property type="entry name" value="TAN"/>
    <property type="match status" value="2"/>
</dbReference>
<evidence type="ECO:0000259" key="14">
    <source>
        <dbReference type="PROSITE" id="PS50290"/>
    </source>
</evidence>
<protein>
    <recommendedName>
        <fullName evidence="3 12">non-specific serine/threonine protein kinase</fullName>
        <ecNumber evidence="3 12">2.7.11.1</ecNumber>
    </recommendedName>
</protein>
<evidence type="ECO:0000256" key="6">
    <source>
        <dbReference type="ARBA" id="ARBA00022741"/>
    </source>
</evidence>
<keyword evidence="4 12" id="KW-0723">Serine/threonine-protein kinase</keyword>
<dbReference type="InterPro" id="IPR014009">
    <property type="entry name" value="PIK_FAT"/>
</dbReference>
<comment type="subcellular location">
    <subcellularLocation>
        <location evidence="1 12">Nucleus</location>
    </subcellularLocation>
</comment>
<evidence type="ECO:0000256" key="9">
    <source>
        <dbReference type="ARBA" id="ARBA00022840"/>
    </source>
</evidence>
<evidence type="ECO:0000256" key="2">
    <source>
        <dbReference type="ARBA" id="ARBA00010769"/>
    </source>
</evidence>
<comment type="catalytic activity">
    <reaction evidence="11 12">
        <text>L-threonyl-[protein] + ATP = O-phospho-L-threonyl-[protein] + ADP + H(+)</text>
        <dbReference type="Rhea" id="RHEA:46608"/>
        <dbReference type="Rhea" id="RHEA-COMP:11060"/>
        <dbReference type="Rhea" id="RHEA-COMP:11605"/>
        <dbReference type="ChEBI" id="CHEBI:15378"/>
        <dbReference type="ChEBI" id="CHEBI:30013"/>
        <dbReference type="ChEBI" id="CHEBI:30616"/>
        <dbReference type="ChEBI" id="CHEBI:61977"/>
        <dbReference type="ChEBI" id="CHEBI:456216"/>
        <dbReference type="EC" id="2.7.11.1"/>
    </reaction>
</comment>
<keyword evidence="9 12" id="KW-0067">ATP-binding</keyword>
<dbReference type="InterPro" id="IPR003151">
    <property type="entry name" value="PIK-rel_kinase_FAT"/>
</dbReference>
<dbReference type="InterPro" id="IPR044107">
    <property type="entry name" value="PIKKc_ATM"/>
</dbReference>
<dbReference type="PROSITE" id="PS00916">
    <property type="entry name" value="PI3_4_KINASE_2"/>
    <property type="match status" value="1"/>
</dbReference>
<evidence type="ECO:0000259" key="15">
    <source>
        <dbReference type="PROSITE" id="PS51189"/>
    </source>
</evidence>
<comment type="similarity">
    <text evidence="2 12">Belongs to the PI3/PI4-kinase family. ATM subfamily.</text>
</comment>
<dbReference type="InterPro" id="IPR011009">
    <property type="entry name" value="Kinase-like_dom_sf"/>
</dbReference>
<reference evidence="18" key="1">
    <citation type="submission" date="2025-08" db="UniProtKB">
        <authorList>
            <consortium name="RefSeq"/>
        </authorList>
    </citation>
    <scope>IDENTIFICATION</scope>
    <source>
        <tissue evidence="18">Gonads</tissue>
    </source>
</reference>
<name>A0A2R2MTA5_LINAN</name>
<keyword evidence="7 12" id="KW-0227">DNA damage</keyword>
<dbReference type="EC" id="2.7.11.1" evidence="3 12"/>
<dbReference type="Pfam" id="PF00454">
    <property type="entry name" value="PI3_PI4_kinase"/>
    <property type="match status" value="1"/>
</dbReference>
<evidence type="ECO:0000256" key="11">
    <source>
        <dbReference type="ARBA" id="ARBA00047899"/>
    </source>
</evidence>
<evidence type="ECO:0000313" key="18">
    <source>
        <dbReference type="RefSeq" id="XP_023933500.1"/>
    </source>
</evidence>
<keyword evidence="17" id="KW-1185">Reference proteome</keyword>
<dbReference type="Proteomes" id="UP000085678">
    <property type="component" value="Unplaced"/>
</dbReference>
<dbReference type="PROSITE" id="PS51190">
    <property type="entry name" value="FATC"/>
    <property type="match status" value="1"/>
</dbReference>
<dbReference type="GeneID" id="106167267"/>
<evidence type="ECO:0000256" key="5">
    <source>
        <dbReference type="ARBA" id="ARBA00022679"/>
    </source>
</evidence>
<dbReference type="SMART" id="SM00146">
    <property type="entry name" value="PI3Kc"/>
    <property type="match status" value="1"/>
</dbReference>
<dbReference type="InterPro" id="IPR016024">
    <property type="entry name" value="ARM-type_fold"/>
</dbReference>
<accession>A0A2R2MTA5</accession>
<evidence type="ECO:0000256" key="4">
    <source>
        <dbReference type="ARBA" id="ARBA00022527"/>
    </source>
</evidence>
<evidence type="ECO:0000256" key="1">
    <source>
        <dbReference type="ARBA" id="ARBA00004123"/>
    </source>
</evidence>
<dbReference type="GO" id="GO:0006281">
    <property type="term" value="P:DNA repair"/>
    <property type="evidence" value="ECO:0007669"/>
    <property type="project" value="InterPro"/>
</dbReference>
<dbReference type="InterPro" id="IPR018936">
    <property type="entry name" value="PI3/4_kinase_CS"/>
</dbReference>
<organism evidence="17 18">
    <name type="scientific">Lingula anatina</name>
    <name type="common">Brachiopod</name>
    <name type="synonym">Lingula unguis</name>
    <dbReference type="NCBI Taxonomy" id="7574"/>
    <lineage>
        <taxon>Eukaryota</taxon>
        <taxon>Metazoa</taxon>
        <taxon>Spiralia</taxon>
        <taxon>Lophotrochozoa</taxon>
        <taxon>Brachiopoda</taxon>
        <taxon>Linguliformea</taxon>
        <taxon>Lingulata</taxon>
        <taxon>Lingulida</taxon>
        <taxon>Linguloidea</taxon>
        <taxon>Lingulidae</taxon>
        <taxon>Lingula</taxon>
    </lineage>
</organism>